<evidence type="ECO:0000256" key="1">
    <source>
        <dbReference type="SAM" id="Coils"/>
    </source>
</evidence>
<dbReference type="RefSeq" id="WP_101323956.1">
    <property type="nucleotide sequence ID" value="NZ_NQMM01000018.1"/>
</dbReference>
<reference evidence="3 4" key="1">
    <citation type="journal article" date="2017" name="Front. Microbiol.">
        <title>Strong Genomic and Phenotypic Heterogeneity in the Aeromonas sobria Species Complex.</title>
        <authorList>
            <person name="Gauthier J."/>
            <person name="Vincent A.T."/>
            <person name="Charette S.J."/>
            <person name="Derome N."/>
        </authorList>
    </citation>
    <scope>NUCLEOTIDE SEQUENCE [LARGE SCALE GENOMIC DNA]</scope>
    <source>
        <strain evidence="3 4">TM18</strain>
    </source>
</reference>
<evidence type="ECO:0000256" key="2">
    <source>
        <dbReference type="SAM" id="MobiDB-lite"/>
    </source>
</evidence>
<sequence>MQQTTKRQGAKEVTASYLDQRIAQFRAEHDKMMAIDNELQALREQRKNLIERIQQATDRREALRQERVNQLVHGEPDLESSGEYRELCELIEAAQAAISQSEQQEKQLILPLDDAHKAVSMSRAFVVSGYAKELEDELPAIIKALKPKLADLAAITHAKGCTTDRQAALGWARTELLKALDQAMVNHQVAAEENQSAAYQALTMPTIPRTSDLLTQCDSPGKRQRLMKELNA</sequence>
<comment type="caution">
    <text evidence="3">The sequence shown here is derived from an EMBL/GenBank/DDBJ whole genome shotgun (WGS) entry which is preliminary data.</text>
</comment>
<dbReference type="EMBL" id="NQMM01000018">
    <property type="protein sequence ID" value="PKQ81091.1"/>
    <property type="molecule type" value="Genomic_DNA"/>
</dbReference>
<dbReference type="AlphaFoldDB" id="A0A2N3J513"/>
<organism evidence="3 4">
    <name type="scientific">Aeromonas sobria</name>
    <dbReference type="NCBI Taxonomy" id="646"/>
    <lineage>
        <taxon>Bacteria</taxon>
        <taxon>Pseudomonadati</taxon>
        <taxon>Pseudomonadota</taxon>
        <taxon>Gammaproteobacteria</taxon>
        <taxon>Aeromonadales</taxon>
        <taxon>Aeromonadaceae</taxon>
        <taxon>Aeromonas</taxon>
    </lineage>
</organism>
<evidence type="ECO:0000313" key="4">
    <source>
        <dbReference type="Proteomes" id="UP000233467"/>
    </source>
</evidence>
<proteinExistence type="predicted"/>
<accession>A0A2N3J513</accession>
<protein>
    <submittedName>
        <fullName evidence="3">Uncharacterized protein</fullName>
    </submittedName>
</protein>
<gene>
    <name evidence="3" type="ORF">CJP16_05880</name>
</gene>
<keyword evidence="1" id="KW-0175">Coiled coil</keyword>
<keyword evidence="4" id="KW-1185">Reference proteome</keyword>
<name>A0A2N3J513_AERSO</name>
<dbReference type="Proteomes" id="UP000233467">
    <property type="component" value="Unassembled WGS sequence"/>
</dbReference>
<feature type="coiled-coil region" evidence="1">
    <location>
        <begin position="32"/>
        <end position="104"/>
    </location>
</feature>
<evidence type="ECO:0000313" key="3">
    <source>
        <dbReference type="EMBL" id="PKQ81091.1"/>
    </source>
</evidence>
<feature type="region of interest" description="Disordered" evidence="2">
    <location>
        <begin position="212"/>
        <end position="232"/>
    </location>
</feature>